<dbReference type="PANTHER" id="PTHR11552:SF78">
    <property type="entry name" value="GLUCOSE-METHANOL-CHOLINE OXIDOREDUCTASE N-TERMINAL DOMAIN-CONTAINING PROTEIN"/>
    <property type="match status" value="1"/>
</dbReference>
<dbReference type="InterPro" id="IPR036188">
    <property type="entry name" value="FAD/NAD-bd_sf"/>
</dbReference>
<comment type="caution">
    <text evidence="4">The sequence shown here is derived from an EMBL/GenBank/DDBJ whole genome shotgun (WGS) entry which is preliminary data.</text>
</comment>
<comment type="similarity">
    <text evidence="1">Belongs to the GMC oxidoreductase family.</text>
</comment>
<dbReference type="SUPFAM" id="SSF54373">
    <property type="entry name" value="FAD-linked reductases, C-terminal domain"/>
    <property type="match status" value="1"/>
</dbReference>
<dbReference type="GO" id="GO:0016614">
    <property type="term" value="F:oxidoreductase activity, acting on CH-OH group of donors"/>
    <property type="evidence" value="ECO:0007669"/>
    <property type="project" value="InterPro"/>
</dbReference>
<dbReference type="Pfam" id="PF00732">
    <property type="entry name" value="GMC_oxred_N"/>
    <property type="match status" value="1"/>
</dbReference>
<proteinExistence type="inferred from homology"/>
<organism evidence="4 5">
    <name type="scientific">Daldinia eschscholtzii</name>
    <dbReference type="NCBI Taxonomy" id="292717"/>
    <lineage>
        <taxon>Eukaryota</taxon>
        <taxon>Fungi</taxon>
        <taxon>Dikarya</taxon>
        <taxon>Ascomycota</taxon>
        <taxon>Pezizomycotina</taxon>
        <taxon>Sordariomycetes</taxon>
        <taxon>Xylariomycetidae</taxon>
        <taxon>Xylariales</taxon>
        <taxon>Hypoxylaceae</taxon>
        <taxon>Daldinia</taxon>
    </lineage>
</organism>
<dbReference type="Gene3D" id="3.50.50.60">
    <property type="entry name" value="FAD/NAD(P)-binding domain"/>
    <property type="match status" value="1"/>
</dbReference>
<feature type="domain" description="Glucose-methanol-choline oxidoreductase N-terminal" evidence="3">
    <location>
        <begin position="270"/>
        <end position="284"/>
    </location>
</feature>
<dbReference type="InterPro" id="IPR012132">
    <property type="entry name" value="GMC_OxRdtase"/>
</dbReference>
<feature type="binding site" evidence="2">
    <location>
        <begin position="527"/>
        <end position="528"/>
    </location>
    <ligand>
        <name>FAD</name>
        <dbReference type="ChEBI" id="CHEBI:57692"/>
    </ligand>
</feature>
<comment type="cofactor">
    <cofactor evidence="2">
        <name>FAD</name>
        <dbReference type="ChEBI" id="CHEBI:57692"/>
    </cofactor>
</comment>
<dbReference type="InterPro" id="IPR000172">
    <property type="entry name" value="GMC_OxRdtase_N"/>
</dbReference>
<protein>
    <recommendedName>
        <fullName evidence="3">Glucose-methanol-choline oxidoreductase N-terminal domain-containing protein</fullName>
    </recommendedName>
</protein>
<dbReference type="PROSITE" id="PS00624">
    <property type="entry name" value="GMC_OXRED_2"/>
    <property type="match status" value="1"/>
</dbReference>
<evidence type="ECO:0000313" key="4">
    <source>
        <dbReference type="EMBL" id="KAK6949377.1"/>
    </source>
</evidence>
<keyword evidence="5" id="KW-1185">Reference proteome</keyword>
<keyword evidence="2" id="KW-0274">FAD</keyword>
<dbReference type="Pfam" id="PF05199">
    <property type="entry name" value="GMC_oxred_C"/>
    <property type="match status" value="1"/>
</dbReference>
<keyword evidence="2" id="KW-0285">Flavoprotein</keyword>
<dbReference type="PANTHER" id="PTHR11552">
    <property type="entry name" value="GLUCOSE-METHANOL-CHOLINE GMC OXIDOREDUCTASE"/>
    <property type="match status" value="1"/>
</dbReference>
<sequence length="598" mass="64844">MGIFNQLSPDLQEVDVIVVGGGLSDADQNLSVLVVEGGQNNYNLPEVVHPILFMSHLAPTSKATLFYQAGQEEKVGNRQLVVPAGGILGGGSSINMNMYSRAQRSDFDAWNMPGWSADEMIPYLKKLETYHGPGSKDTHGSNGPVQISGGTYRALKSENNFIEAAKKVGLSEVEGLQNLDPNNGVGAQRAVRFISPDGRRQDTAHAYLHPRLQDGKHPNLHVLVECQVIRVITDDKKNAVGVEYRPNPKFQSDTTVRSARARKMVILSSGAMGTPSVLERSGIGSPEILKRAGIPVVSDLPGVGNNYQDHHVLPYPYRTNLAPDETADAIVYGGLSVEELVKNKDPRVGWNAQDITSQIRPTEADVAQLGPEFQEAWERDFKAKPDKPLAIMALVSGFAANPTGVPLGQYVSVTAFTVYPYSRGHVHITGPSVDDPVDFRTGFFADPHDLDVKKHIWLYKKQREILRRTDMYRGEVASAHPPFAPNSKAACIKLSDGPLADVRDIEYTPADDAVIEKWLRENVATTWHSLGTCKMAPLEQGGVVDASLGVYGVNRLKVADLSIPPGNVAANTANTAYAIGERAADIFIAELGVGGKSM</sequence>
<name>A0AAX6MAG5_9PEZI</name>
<evidence type="ECO:0000256" key="2">
    <source>
        <dbReference type="PIRSR" id="PIRSR000137-2"/>
    </source>
</evidence>
<dbReference type="Proteomes" id="UP001369815">
    <property type="component" value="Unassembled WGS sequence"/>
</dbReference>
<dbReference type="AlphaFoldDB" id="A0AAX6MAG5"/>
<evidence type="ECO:0000313" key="5">
    <source>
        <dbReference type="Proteomes" id="UP001369815"/>
    </source>
</evidence>
<gene>
    <name evidence="4" type="ORF">Daesc_009452</name>
</gene>
<dbReference type="EMBL" id="JBANMG010000009">
    <property type="protein sequence ID" value="KAK6949377.1"/>
    <property type="molecule type" value="Genomic_DNA"/>
</dbReference>
<evidence type="ECO:0000259" key="3">
    <source>
        <dbReference type="PROSITE" id="PS00624"/>
    </source>
</evidence>
<dbReference type="InterPro" id="IPR007867">
    <property type="entry name" value="GMC_OxRtase_C"/>
</dbReference>
<evidence type="ECO:0000256" key="1">
    <source>
        <dbReference type="ARBA" id="ARBA00010790"/>
    </source>
</evidence>
<dbReference type="SUPFAM" id="SSF51905">
    <property type="entry name" value="FAD/NAD(P)-binding domain"/>
    <property type="match status" value="1"/>
</dbReference>
<dbReference type="GO" id="GO:0050660">
    <property type="term" value="F:flavin adenine dinucleotide binding"/>
    <property type="evidence" value="ECO:0007669"/>
    <property type="project" value="InterPro"/>
</dbReference>
<reference evidence="4 5" key="1">
    <citation type="journal article" date="2024" name="Front Chem Biol">
        <title>Unveiling the potential of Daldinia eschscholtzii MFLUCC 19-0629 through bioactivity and bioinformatics studies for enhanced sustainable agriculture production.</title>
        <authorList>
            <person name="Brooks S."/>
            <person name="Weaver J.A."/>
            <person name="Klomchit A."/>
            <person name="Alharthi S.A."/>
            <person name="Onlamun T."/>
            <person name="Nurani R."/>
            <person name="Vong T.K."/>
            <person name="Alberti F."/>
            <person name="Greco C."/>
        </authorList>
    </citation>
    <scope>NUCLEOTIDE SEQUENCE [LARGE SCALE GENOMIC DNA]</scope>
    <source>
        <strain evidence="4">MFLUCC 19-0629</strain>
    </source>
</reference>
<feature type="binding site" evidence="2">
    <location>
        <position position="228"/>
    </location>
    <ligand>
        <name>FAD</name>
        <dbReference type="ChEBI" id="CHEBI:57692"/>
    </ligand>
</feature>
<accession>A0AAX6MAG5</accession>
<dbReference type="Gene3D" id="3.30.560.10">
    <property type="entry name" value="Glucose Oxidase, domain 3"/>
    <property type="match status" value="1"/>
</dbReference>
<dbReference type="PIRSF" id="PIRSF000137">
    <property type="entry name" value="Alcohol_oxidase"/>
    <property type="match status" value="1"/>
</dbReference>